<name>A0A6C2UB85_PONDE</name>
<dbReference type="Proteomes" id="UP000366872">
    <property type="component" value="Unassembled WGS sequence"/>
</dbReference>
<evidence type="ECO:0008006" key="3">
    <source>
        <dbReference type="Google" id="ProtNLM"/>
    </source>
</evidence>
<organism evidence="1 2">
    <name type="scientific">Pontiella desulfatans</name>
    <dbReference type="NCBI Taxonomy" id="2750659"/>
    <lineage>
        <taxon>Bacteria</taxon>
        <taxon>Pseudomonadati</taxon>
        <taxon>Kiritimatiellota</taxon>
        <taxon>Kiritimatiellia</taxon>
        <taxon>Kiritimatiellales</taxon>
        <taxon>Pontiellaceae</taxon>
        <taxon>Pontiella</taxon>
    </lineage>
</organism>
<accession>A0A6C2UB85</accession>
<evidence type="ECO:0000313" key="1">
    <source>
        <dbReference type="EMBL" id="VGO17408.1"/>
    </source>
</evidence>
<gene>
    <name evidence="1" type="ORF">PDESU_06004</name>
</gene>
<sequence length="638" mass="71286">MNRSKDNLYPADSGLAGWGRKESGRRAVKAAAARREGFRLYEDGFIRSVEREDKALSIVSDDLGIYYDATVPSRLEKLLERPLGAEETNRAIALCRAWREARVSKYNAAREFEGSLPASYVLLVDQVAGDLSIQYGLADPGSFSRMLEAALEENPDSTIILKTHPDIHTRKKNGHFDVAALERNGRIMVVAENCHPVRLLEHAEAIYCVTSQVGFEALMWGKKVRCFGMPFFAGCGLTEDELPAPERRRKASLEQLVHAALVEYAQYVDPETGERCGVERVIEHIALQRRSRMRFPKTVHALGFSRWKRPIFARFIGGSDVRFVKSLNEVPRGATLAVWGTRSIPAARDDLLVLRLEDGFLRSSGLGADLIRPLSWVFDDEGIYYDPAKPSRLESLLQTFDFDTALVARAKVLRGQIVGGGISKYNLNGAAWRRPSSTQPVVLVVGQVENDASIKHGAVGISSNVELLRAVRERRPDAWIVYKPHPDVVAGLRRRGADEHEAARWCDEIVCNGDIHQMLNNIDELHVLTSLAGFEALLRGVPVTCHGQPFYAGWGLTTDLVPLPRRSRALGIDELVAGTLILYPTYVSLRTNAFTSPEQIVRELMDWRADGPSRMTLERRAIRRICRLWAASGLRRNA</sequence>
<dbReference type="Pfam" id="PF05159">
    <property type="entry name" value="Capsule_synth"/>
    <property type="match status" value="4"/>
</dbReference>
<dbReference type="CDD" id="cd16440">
    <property type="entry name" value="beta_Kdo_transferase_KpsC_1"/>
    <property type="match status" value="1"/>
</dbReference>
<dbReference type="EMBL" id="CAAHFG010000004">
    <property type="protein sequence ID" value="VGO17408.1"/>
    <property type="molecule type" value="Genomic_DNA"/>
</dbReference>
<reference evidence="1 2" key="1">
    <citation type="submission" date="2019-04" db="EMBL/GenBank/DDBJ databases">
        <authorList>
            <person name="Van Vliet M D."/>
        </authorList>
    </citation>
    <scope>NUCLEOTIDE SEQUENCE [LARGE SCALE GENOMIC DNA]</scope>
    <source>
        <strain evidence="1 2">F1</strain>
    </source>
</reference>
<dbReference type="RefSeq" id="WP_136082884.1">
    <property type="nucleotide sequence ID" value="NZ_CAAHFG010000004.1"/>
</dbReference>
<keyword evidence="2" id="KW-1185">Reference proteome</keyword>
<dbReference type="GO" id="GO:0015774">
    <property type="term" value="P:polysaccharide transport"/>
    <property type="evidence" value="ECO:0007669"/>
    <property type="project" value="InterPro"/>
</dbReference>
<proteinExistence type="predicted"/>
<dbReference type="AlphaFoldDB" id="A0A6C2UB85"/>
<dbReference type="GO" id="GO:0000271">
    <property type="term" value="P:polysaccharide biosynthetic process"/>
    <property type="evidence" value="ECO:0007669"/>
    <property type="project" value="InterPro"/>
</dbReference>
<dbReference type="CDD" id="cd16439">
    <property type="entry name" value="beta_Kdo_transferase_KpsC_2"/>
    <property type="match status" value="1"/>
</dbReference>
<evidence type="ECO:0000313" key="2">
    <source>
        <dbReference type="Proteomes" id="UP000366872"/>
    </source>
</evidence>
<protein>
    <recommendedName>
        <fullName evidence="3">Capsule polysaccharide biosynthesis protein</fullName>
    </recommendedName>
</protein>
<dbReference type="InterPro" id="IPR007833">
    <property type="entry name" value="Capsule_polysaccharide_synth"/>
</dbReference>